<reference evidence="2 3" key="1">
    <citation type="submission" date="2020-03" db="EMBL/GenBank/DDBJ databases">
        <title>Genomic Encyclopedia of Type Strains, Phase IV (KMG-IV): sequencing the most valuable type-strain genomes for metagenomic binning, comparative biology and taxonomic classification.</title>
        <authorList>
            <person name="Goeker M."/>
        </authorList>
    </citation>
    <scope>NUCLEOTIDE SEQUENCE [LARGE SCALE GENOMIC DNA]</scope>
    <source>
        <strain evidence="2 3">DSM 103870</strain>
    </source>
</reference>
<organism evidence="2 3">
    <name type="scientific">Pseudochelatococcus lubricantis</name>
    <dbReference type="NCBI Taxonomy" id="1538102"/>
    <lineage>
        <taxon>Bacteria</taxon>
        <taxon>Pseudomonadati</taxon>
        <taxon>Pseudomonadota</taxon>
        <taxon>Alphaproteobacteria</taxon>
        <taxon>Hyphomicrobiales</taxon>
        <taxon>Chelatococcaceae</taxon>
        <taxon>Pseudochelatococcus</taxon>
    </lineage>
</organism>
<dbReference type="CDD" id="cd00564">
    <property type="entry name" value="TMP_TenI"/>
    <property type="match status" value="1"/>
</dbReference>
<sequence>MTDKAQIYLVSRTIDDPSGAMAPLAEACDGGGVAAVLLSFAFTDEREQTKALKTIVPVLQKAGAAVIARTSPLVAVRGGADGVHIDTHGAVQEAIDTLKPDRIVGVGGLRTRHEAMEAGERDIDYLMFGEPRADGSLPDLDTTIERAAWWAEIFAVPCVGFVHDLDNVAAMAETGAEFIGVGEAVWSHAEGPAAAIARVRAIIATTDVPGREAPGR</sequence>
<proteinExistence type="predicted"/>
<dbReference type="InterPro" id="IPR036206">
    <property type="entry name" value="ThiamineP_synth_sf"/>
</dbReference>
<evidence type="ECO:0000313" key="3">
    <source>
        <dbReference type="Proteomes" id="UP001429580"/>
    </source>
</evidence>
<dbReference type="Proteomes" id="UP001429580">
    <property type="component" value="Unassembled WGS sequence"/>
</dbReference>
<accession>A0ABX0UTU3</accession>
<dbReference type="InterPro" id="IPR022998">
    <property type="entry name" value="ThiamineP_synth_TenI"/>
</dbReference>
<dbReference type="Pfam" id="PF02581">
    <property type="entry name" value="TMP-TENI"/>
    <property type="match status" value="1"/>
</dbReference>
<dbReference type="Gene3D" id="3.20.20.70">
    <property type="entry name" value="Aldolase class I"/>
    <property type="match status" value="1"/>
</dbReference>
<keyword evidence="2" id="KW-0808">Transferase</keyword>
<evidence type="ECO:0000259" key="1">
    <source>
        <dbReference type="Pfam" id="PF02581"/>
    </source>
</evidence>
<dbReference type="EC" id="2.5.1.3" evidence="2"/>
<keyword evidence="3" id="KW-1185">Reference proteome</keyword>
<gene>
    <name evidence="2" type="ORF">FHS82_000201</name>
</gene>
<dbReference type="SUPFAM" id="SSF51391">
    <property type="entry name" value="Thiamin phosphate synthase"/>
    <property type="match status" value="1"/>
</dbReference>
<dbReference type="EMBL" id="JAASQI010000001">
    <property type="protein sequence ID" value="NIJ56388.1"/>
    <property type="molecule type" value="Genomic_DNA"/>
</dbReference>
<comment type="caution">
    <text evidence="2">The sequence shown here is derived from an EMBL/GenBank/DDBJ whole genome shotgun (WGS) entry which is preliminary data.</text>
</comment>
<name>A0ABX0UTU3_9HYPH</name>
<dbReference type="GO" id="GO:0004789">
    <property type="term" value="F:thiamine-phosphate diphosphorylase activity"/>
    <property type="evidence" value="ECO:0007669"/>
    <property type="project" value="UniProtKB-EC"/>
</dbReference>
<evidence type="ECO:0000313" key="2">
    <source>
        <dbReference type="EMBL" id="NIJ56388.1"/>
    </source>
</evidence>
<dbReference type="RefSeq" id="WP_166947815.1">
    <property type="nucleotide sequence ID" value="NZ_JAASQI010000001.1"/>
</dbReference>
<dbReference type="InterPro" id="IPR013785">
    <property type="entry name" value="Aldolase_TIM"/>
</dbReference>
<feature type="domain" description="Thiamine phosphate synthase/TenI" evidence="1">
    <location>
        <begin position="7"/>
        <end position="184"/>
    </location>
</feature>
<protein>
    <submittedName>
        <fullName evidence="2">Thiamine-phosphate pyrophosphorylase</fullName>
        <ecNumber evidence="2">2.5.1.3</ecNumber>
    </submittedName>
</protein>